<dbReference type="HOGENOM" id="CLU_3382882_0_0_10"/>
<gene>
    <name evidence="1" type="ORF">NIASO_01685</name>
</gene>
<dbReference type="AlphaFoldDB" id="W0F269"/>
<evidence type="ECO:0000313" key="1">
    <source>
        <dbReference type="EMBL" id="AHF17097.1"/>
    </source>
</evidence>
<sequence length="33" mass="4002">MFEIKRAFLKVIYKNGCFADKRLFLNRILILVK</sequence>
<name>W0F269_9BACT</name>
<evidence type="ECO:0000313" key="2">
    <source>
        <dbReference type="Proteomes" id="UP000003586"/>
    </source>
</evidence>
<organism evidence="1 2">
    <name type="scientific">Niabella soli DSM 19437</name>
    <dbReference type="NCBI Taxonomy" id="929713"/>
    <lineage>
        <taxon>Bacteria</taxon>
        <taxon>Pseudomonadati</taxon>
        <taxon>Bacteroidota</taxon>
        <taxon>Chitinophagia</taxon>
        <taxon>Chitinophagales</taxon>
        <taxon>Chitinophagaceae</taxon>
        <taxon>Niabella</taxon>
    </lineage>
</organism>
<proteinExistence type="predicted"/>
<dbReference type="EMBL" id="CP007035">
    <property type="protein sequence ID" value="AHF17097.1"/>
    <property type="molecule type" value="Genomic_DNA"/>
</dbReference>
<reference evidence="1 2" key="1">
    <citation type="submission" date="2013-12" db="EMBL/GenBank/DDBJ databases">
        <authorList>
            <consortium name="DOE Joint Genome Institute"/>
            <person name="Eisen J."/>
            <person name="Huntemann M."/>
            <person name="Han J."/>
            <person name="Chen A."/>
            <person name="Kyrpides N."/>
            <person name="Mavromatis K."/>
            <person name="Markowitz V."/>
            <person name="Palaniappan K."/>
            <person name="Ivanova N."/>
            <person name="Schaumberg A."/>
            <person name="Pati A."/>
            <person name="Liolios K."/>
            <person name="Nordberg H.P."/>
            <person name="Cantor M.N."/>
            <person name="Hua S.X."/>
            <person name="Woyke T."/>
        </authorList>
    </citation>
    <scope>NUCLEOTIDE SEQUENCE [LARGE SCALE GENOMIC DNA]</scope>
    <source>
        <strain evidence="2">DSM 19437</strain>
    </source>
</reference>
<keyword evidence="2" id="KW-1185">Reference proteome</keyword>
<dbReference type="KEGG" id="nso:NIASO_01685"/>
<accession>W0F269</accession>
<dbReference type="STRING" id="929713.NIASO_01685"/>
<protein>
    <submittedName>
        <fullName evidence="1">Uncharacterized protein</fullName>
    </submittedName>
</protein>
<dbReference type="Proteomes" id="UP000003586">
    <property type="component" value="Chromosome"/>
</dbReference>